<reference evidence="2" key="1">
    <citation type="submission" date="2022-11" db="EMBL/GenBank/DDBJ databases">
        <title>Genome Resource of Sclerotinia nivalis Strain SnTB1, a Plant Pathogen Isolated from American Ginseng.</title>
        <authorList>
            <person name="Fan S."/>
        </authorList>
    </citation>
    <scope>NUCLEOTIDE SEQUENCE</scope>
    <source>
        <strain evidence="2">SnTB1</strain>
    </source>
</reference>
<dbReference type="AlphaFoldDB" id="A0A9X0A7Y2"/>
<name>A0A9X0A7Y2_9HELO</name>
<dbReference type="EMBL" id="JAPEIS010000023">
    <property type="protein sequence ID" value="KAJ8057817.1"/>
    <property type="molecule type" value="Genomic_DNA"/>
</dbReference>
<gene>
    <name evidence="1" type="ORF">OCU04_013239</name>
    <name evidence="2" type="ORF">OCU04_013243</name>
    <name evidence="3" type="ORF">OCU04_013244</name>
</gene>
<sequence length="146" mass="16810">MLKETISTPMFIKGIPPLPQGKGYRSYIETSIRGFIKACLSSEALARYGVPRDYFKNYQSIIDFIYLHEPAKEVKLSLSSISKLKNRSTVGRAVPRLKETESFIKHVKLTFKDFEDDRFFRELSPDAIKQKKSSVKILKKDSENDV</sequence>
<proteinExistence type="predicted"/>
<dbReference type="Proteomes" id="UP001152300">
    <property type="component" value="Unassembled WGS sequence"/>
</dbReference>
<evidence type="ECO:0000313" key="1">
    <source>
        <dbReference type="EMBL" id="KAJ8057817.1"/>
    </source>
</evidence>
<comment type="caution">
    <text evidence="2">The sequence shown here is derived from an EMBL/GenBank/DDBJ whole genome shotgun (WGS) entry which is preliminary data.</text>
</comment>
<evidence type="ECO:0000313" key="3">
    <source>
        <dbReference type="EMBL" id="KAJ8057822.1"/>
    </source>
</evidence>
<protein>
    <submittedName>
        <fullName evidence="2">Uncharacterized protein</fullName>
    </submittedName>
</protein>
<evidence type="ECO:0000313" key="4">
    <source>
        <dbReference type="Proteomes" id="UP001152300"/>
    </source>
</evidence>
<keyword evidence="4" id="KW-1185">Reference proteome</keyword>
<dbReference type="EMBL" id="JAPEIS010000023">
    <property type="protein sequence ID" value="KAJ8057822.1"/>
    <property type="molecule type" value="Genomic_DNA"/>
</dbReference>
<organism evidence="2 4">
    <name type="scientific">Sclerotinia nivalis</name>
    <dbReference type="NCBI Taxonomy" id="352851"/>
    <lineage>
        <taxon>Eukaryota</taxon>
        <taxon>Fungi</taxon>
        <taxon>Dikarya</taxon>
        <taxon>Ascomycota</taxon>
        <taxon>Pezizomycotina</taxon>
        <taxon>Leotiomycetes</taxon>
        <taxon>Helotiales</taxon>
        <taxon>Sclerotiniaceae</taxon>
        <taxon>Sclerotinia</taxon>
    </lineage>
</organism>
<dbReference type="EMBL" id="JAPEIS010000023">
    <property type="protein sequence ID" value="KAJ8057821.1"/>
    <property type="molecule type" value="Genomic_DNA"/>
</dbReference>
<accession>A0A9X0A7Y2</accession>
<evidence type="ECO:0000313" key="2">
    <source>
        <dbReference type="EMBL" id="KAJ8057821.1"/>
    </source>
</evidence>